<sequence>MRRWPRTTSTNTTLVRKVFGDQAHTAFFIPTVIDDYNHHMEGVDIADQRRAAFTTHQHAQQNWLAFFYFFLRFINYEHPHFDQSYMKYRT</sequence>
<protein>
    <recommendedName>
        <fullName evidence="3">PiggyBac transposable element-derived protein domain-containing protein</fullName>
    </recommendedName>
</protein>
<gene>
    <name evidence="1" type="ORF">C7212DRAFT_161959</name>
</gene>
<name>A0A317T2Q6_9PEZI</name>
<comment type="caution">
    <text evidence="1">The sequence shown here is derived from an EMBL/GenBank/DDBJ whole genome shotgun (WGS) entry which is preliminary data.</text>
</comment>
<proteinExistence type="predicted"/>
<keyword evidence="2" id="KW-1185">Reference proteome</keyword>
<evidence type="ECO:0000313" key="1">
    <source>
        <dbReference type="EMBL" id="PWW80885.1"/>
    </source>
</evidence>
<evidence type="ECO:0000313" key="2">
    <source>
        <dbReference type="Proteomes" id="UP000246991"/>
    </source>
</evidence>
<reference evidence="1 2" key="1">
    <citation type="submission" date="2018-03" db="EMBL/GenBank/DDBJ databases">
        <title>Genomes of Pezizomycetes fungi and the evolution of truffles.</title>
        <authorList>
            <person name="Murat C."/>
            <person name="Payen T."/>
            <person name="Noel B."/>
            <person name="Kuo A."/>
            <person name="Martin F.M."/>
        </authorList>
    </citation>
    <scope>NUCLEOTIDE SEQUENCE [LARGE SCALE GENOMIC DNA]</scope>
    <source>
        <strain evidence="1">091103-1</strain>
    </source>
</reference>
<dbReference type="STRING" id="42249.A0A317T2Q6"/>
<dbReference type="OrthoDB" id="2431486at2759"/>
<accession>A0A317T2Q6</accession>
<dbReference type="Proteomes" id="UP000246991">
    <property type="component" value="Unassembled WGS sequence"/>
</dbReference>
<dbReference type="EMBL" id="PYWC01000001">
    <property type="protein sequence ID" value="PWW80885.1"/>
    <property type="molecule type" value="Genomic_DNA"/>
</dbReference>
<evidence type="ECO:0008006" key="3">
    <source>
        <dbReference type="Google" id="ProtNLM"/>
    </source>
</evidence>
<organism evidence="1 2">
    <name type="scientific">Tuber magnatum</name>
    <name type="common">white Piedmont truffle</name>
    <dbReference type="NCBI Taxonomy" id="42249"/>
    <lineage>
        <taxon>Eukaryota</taxon>
        <taxon>Fungi</taxon>
        <taxon>Dikarya</taxon>
        <taxon>Ascomycota</taxon>
        <taxon>Pezizomycotina</taxon>
        <taxon>Pezizomycetes</taxon>
        <taxon>Pezizales</taxon>
        <taxon>Tuberaceae</taxon>
        <taxon>Tuber</taxon>
    </lineage>
</organism>
<dbReference type="AlphaFoldDB" id="A0A317T2Q6"/>